<proteinExistence type="predicted"/>
<evidence type="ECO:0000313" key="3">
    <source>
        <dbReference type="Proteomes" id="UP000011518"/>
    </source>
</evidence>
<evidence type="ECO:0000313" key="2">
    <source>
        <dbReference type="EMBL" id="ELW72976.1"/>
    </source>
</evidence>
<evidence type="ECO:0000259" key="1">
    <source>
        <dbReference type="Pfam" id="PF15852"/>
    </source>
</evidence>
<accession>L9LDI0</accession>
<dbReference type="Proteomes" id="UP000011518">
    <property type="component" value="Unassembled WGS sequence"/>
</dbReference>
<dbReference type="STRING" id="246437.L9LDI0"/>
<reference evidence="3" key="1">
    <citation type="submission" date="2012-07" db="EMBL/GenBank/DDBJ databases">
        <title>Genome of the Chinese tree shrew, a rising model animal genetically related to primates.</title>
        <authorList>
            <person name="Zhang G."/>
            <person name="Fan Y."/>
            <person name="Yao Y."/>
            <person name="Huang Z."/>
        </authorList>
    </citation>
    <scope>NUCLEOTIDE SEQUENCE [LARGE SCALE GENOMIC DNA]</scope>
</reference>
<dbReference type="Pfam" id="PF15852">
    <property type="entry name" value="DUF4724"/>
    <property type="match status" value="1"/>
</dbReference>
<dbReference type="InterPro" id="IPR040119">
    <property type="entry name" value="C10orf67-like"/>
</dbReference>
<feature type="domain" description="DUF4724" evidence="1">
    <location>
        <begin position="155"/>
        <end position="226"/>
    </location>
</feature>
<protein>
    <recommendedName>
        <fullName evidence="1">DUF4724 domain-containing protein</fullName>
    </recommendedName>
</protein>
<dbReference type="PANTHER" id="PTHR22382:SF7">
    <property type="entry name" value="RIKEN CDNA 4921504E06 GENE"/>
    <property type="match status" value="1"/>
</dbReference>
<name>L9LDI0_TUPCH</name>
<dbReference type="InterPro" id="IPR031711">
    <property type="entry name" value="DUF4724"/>
</dbReference>
<sequence length="267" mass="30384">MGMEGRTNPCSLVLKVSPLQSQFRGRRGRKHKGRKSENMIRISVNCFCVPEPKISQGKRSLFVPVAHTDQIFIQDYNNFEAIFCFKDTSYFEANVCFHQYSIAWQDQESQDFKEISKGTPSPPCEQTVNTSAGQGGKPLLSFAFPATFHALKDEMFTRHTLFRQFAVLADTSFNYVKVKPLFVQPKVSSITDTSSSSSFRTSSIDNKYIDTVSEQLSIRRTSKGKNVYCWKRGSYTKWNLSIVTALFIFTQRHLAISMNPSLYSPTL</sequence>
<dbReference type="AlphaFoldDB" id="L9LDI0"/>
<dbReference type="EMBL" id="KB320374">
    <property type="protein sequence ID" value="ELW72976.1"/>
    <property type="molecule type" value="Genomic_DNA"/>
</dbReference>
<dbReference type="PANTHER" id="PTHR22382">
    <property type="entry name" value="RIKEN CDNA 4921504E06 GENE"/>
    <property type="match status" value="1"/>
</dbReference>
<organism evidence="2 3">
    <name type="scientific">Tupaia chinensis</name>
    <name type="common">Chinese tree shrew</name>
    <name type="synonym">Tupaia belangeri chinensis</name>
    <dbReference type="NCBI Taxonomy" id="246437"/>
    <lineage>
        <taxon>Eukaryota</taxon>
        <taxon>Metazoa</taxon>
        <taxon>Chordata</taxon>
        <taxon>Craniata</taxon>
        <taxon>Vertebrata</taxon>
        <taxon>Euteleostomi</taxon>
        <taxon>Mammalia</taxon>
        <taxon>Eutheria</taxon>
        <taxon>Euarchontoglires</taxon>
        <taxon>Scandentia</taxon>
        <taxon>Tupaiidae</taxon>
        <taxon>Tupaia</taxon>
    </lineage>
</organism>
<gene>
    <name evidence="2" type="ORF">TREES_T100004921</name>
</gene>
<dbReference type="InParanoid" id="L9LDI0"/>
<dbReference type="eggNOG" id="ENOG502S05Y">
    <property type="taxonomic scope" value="Eukaryota"/>
</dbReference>
<keyword evidence="3" id="KW-1185">Reference proteome</keyword>
<reference evidence="3" key="2">
    <citation type="journal article" date="2013" name="Nat. Commun.">
        <title>Genome of the Chinese tree shrew.</title>
        <authorList>
            <person name="Fan Y."/>
            <person name="Huang Z.Y."/>
            <person name="Cao C.C."/>
            <person name="Chen C.S."/>
            <person name="Chen Y.X."/>
            <person name="Fan D.D."/>
            <person name="He J."/>
            <person name="Hou H.L."/>
            <person name="Hu L."/>
            <person name="Hu X.T."/>
            <person name="Jiang X.T."/>
            <person name="Lai R."/>
            <person name="Lang Y.S."/>
            <person name="Liang B."/>
            <person name="Liao S.G."/>
            <person name="Mu D."/>
            <person name="Ma Y.Y."/>
            <person name="Niu Y.Y."/>
            <person name="Sun X.Q."/>
            <person name="Xia J.Q."/>
            <person name="Xiao J."/>
            <person name="Xiong Z.Q."/>
            <person name="Xu L."/>
            <person name="Yang L."/>
            <person name="Zhang Y."/>
            <person name="Zhao W."/>
            <person name="Zhao X.D."/>
            <person name="Zheng Y.T."/>
            <person name="Zhou J.M."/>
            <person name="Zhu Y.B."/>
            <person name="Zhang G.J."/>
            <person name="Wang J."/>
            <person name="Yao Y.G."/>
        </authorList>
    </citation>
    <scope>NUCLEOTIDE SEQUENCE [LARGE SCALE GENOMIC DNA]</scope>
</reference>